<dbReference type="RefSeq" id="WP_135685341.1">
    <property type="nucleotide sequence ID" value="NZ_RQGT01000073.1"/>
</dbReference>
<accession>A0ABY2N1X3</accession>
<dbReference type="Pfam" id="PF13438">
    <property type="entry name" value="DUF4113"/>
    <property type="match status" value="1"/>
</dbReference>
<protein>
    <submittedName>
        <fullName evidence="2">DUF4113 domain-containing protein</fullName>
    </submittedName>
</protein>
<dbReference type="InterPro" id="IPR025188">
    <property type="entry name" value="DUF4113"/>
</dbReference>
<comment type="caution">
    <text evidence="2">The sequence shown here is derived from an EMBL/GenBank/DDBJ whole genome shotgun (WGS) entry which is preliminary data.</text>
</comment>
<feature type="domain" description="DUF4113" evidence="1">
    <location>
        <begin position="2"/>
        <end position="25"/>
    </location>
</feature>
<reference evidence="3" key="1">
    <citation type="journal article" date="2019" name="PLoS Negl. Trop. Dis.">
        <title>Revisiting the worldwide diversity of Leptospira species in the environment.</title>
        <authorList>
            <person name="Vincent A.T."/>
            <person name="Schiettekatte O."/>
            <person name="Bourhy P."/>
            <person name="Veyrier F.J."/>
            <person name="Picardeau M."/>
        </authorList>
    </citation>
    <scope>NUCLEOTIDE SEQUENCE [LARGE SCALE GENOMIC DNA]</scope>
    <source>
        <strain evidence="3">201702407</strain>
    </source>
</reference>
<dbReference type="EMBL" id="RQGT01000073">
    <property type="protein sequence ID" value="TGM14472.1"/>
    <property type="molecule type" value="Genomic_DNA"/>
</dbReference>
<evidence type="ECO:0000313" key="2">
    <source>
        <dbReference type="EMBL" id="TGM14472.1"/>
    </source>
</evidence>
<feature type="non-terminal residue" evidence="2">
    <location>
        <position position="1"/>
    </location>
</feature>
<evidence type="ECO:0000259" key="1">
    <source>
        <dbReference type="Pfam" id="PF13438"/>
    </source>
</evidence>
<keyword evidence="3" id="KW-1185">Reference proteome</keyword>
<proteinExistence type="predicted"/>
<gene>
    <name evidence="2" type="ORF">EHQ90_11350</name>
</gene>
<evidence type="ECO:0000313" key="3">
    <source>
        <dbReference type="Proteomes" id="UP000297422"/>
    </source>
</evidence>
<dbReference type="Proteomes" id="UP000297422">
    <property type="component" value="Unassembled WGS sequence"/>
</dbReference>
<organism evidence="2 3">
    <name type="scientific">Leptospira stimsonii</name>
    <dbReference type="NCBI Taxonomy" id="2202203"/>
    <lineage>
        <taxon>Bacteria</taxon>
        <taxon>Pseudomonadati</taxon>
        <taxon>Spirochaetota</taxon>
        <taxon>Spirochaetia</taxon>
        <taxon>Leptospirales</taxon>
        <taxon>Leptospiraceae</taxon>
        <taxon>Leptospira</taxon>
    </lineage>
</organism>
<sequence>KDSWKLRQEHHSPNYTTDWKEIINVLS</sequence>
<name>A0ABY2N1X3_9LEPT</name>